<feature type="transmembrane region" description="Helical" evidence="1">
    <location>
        <begin position="166"/>
        <end position="185"/>
    </location>
</feature>
<keyword evidence="1" id="KW-0472">Membrane</keyword>
<comment type="caution">
    <text evidence="2">The sequence shown here is derived from an EMBL/GenBank/DDBJ whole genome shotgun (WGS) entry which is preliminary data.</text>
</comment>
<dbReference type="EMBL" id="JACGWN010000012">
    <property type="protein sequence ID" value="KAL0415644.1"/>
    <property type="molecule type" value="Genomic_DNA"/>
</dbReference>
<organism evidence="2">
    <name type="scientific">Sesamum latifolium</name>
    <dbReference type="NCBI Taxonomy" id="2727402"/>
    <lineage>
        <taxon>Eukaryota</taxon>
        <taxon>Viridiplantae</taxon>
        <taxon>Streptophyta</taxon>
        <taxon>Embryophyta</taxon>
        <taxon>Tracheophyta</taxon>
        <taxon>Spermatophyta</taxon>
        <taxon>Magnoliopsida</taxon>
        <taxon>eudicotyledons</taxon>
        <taxon>Gunneridae</taxon>
        <taxon>Pentapetalae</taxon>
        <taxon>asterids</taxon>
        <taxon>lamiids</taxon>
        <taxon>Lamiales</taxon>
        <taxon>Pedaliaceae</taxon>
        <taxon>Sesamum</taxon>
    </lineage>
</organism>
<evidence type="ECO:0000313" key="2">
    <source>
        <dbReference type="EMBL" id="KAL0415644.1"/>
    </source>
</evidence>
<sequence>MSLSQNAFIPGRSISDSVVLAQELFCSYLYDGGEECVTTATFSVCLSDSIHRFFLGDRGLRYGDLMSPYLFVLVMEVLQTLLSQANPAKSQLILSKSAHGNREAILQLLDFQEGLLPVQYLRLSIISSQLKIFDCQPVLCKIDKRLKGWEGVGLSFVGRLQLIKSIIIAFHVYWGMAFILPKGIIREVEKRMRTFL</sequence>
<name>A0AAW2UEE0_9LAMI</name>
<evidence type="ECO:0008006" key="3">
    <source>
        <dbReference type="Google" id="ProtNLM"/>
    </source>
</evidence>
<reference evidence="2" key="1">
    <citation type="submission" date="2020-06" db="EMBL/GenBank/DDBJ databases">
        <authorList>
            <person name="Li T."/>
            <person name="Hu X."/>
            <person name="Zhang T."/>
            <person name="Song X."/>
            <person name="Zhang H."/>
            <person name="Dai N."/>
            <person name="Sheng W."/>
            <person name="Hou X."/>
            <person name="Wei L."/>
        </authorList>
    </citation>
    <scope>NUCLEOTIDE SEQUENCE</scope>
    <source>
        <strain evidence="2">KEN1</strain>
        <tissue evidence="2">Leaf</tissue>
    </source>
</reference>
<evidence type="ECO:0000256" key="1">
    <source>
        <dbReference type="SAM" id="Phobius"/>
    </source>
</evidence>
<protein>
    <recommendedName>
        <fullName evidence="3">Reverse transcriptase domain-containing protein</fullName>
    </recommendedName>
</protein>
<reference evidence="2" key="2">
    <citation type="journal article" date="2024" name="Plant">
        <title>Genomic evolution and insights into agronomic trait innovations of Sesamum species.</title>
        <authorList>
            <person name="Miao H."/>
            <person name="Wang L."/>
            <person name="Qu L."/>
            <person name="Liu H."/>
            <person name="Sun Y."/>
            <person name="Le M."/>
            <person name="Wang Q."/>
            <person name="Wei S."/>
            <person name="Zheng Y."/>
            <person name="Lin W."/>
            <person name="Duan Y."/>
            <person name="Cao H."/>
            <person name="Xiong S."/>
            <person name="Wang X."/>
            <person name="Wei L."/>
            <person name="Li C."/>
            <person name="Ma Q."/>
            <person name="Ju M."/>
            <person name="Zhao R."/>
            <person name="Li G."/>
            <person name="Mu C."/>
            <person name="Tian Q."/>
            <person name="Mei H."/>
            <person name="Zhang T."/>
            <person name="Gao T."/>
            <person name="Zhang H."/>
        </authorList>
    </citation>
    <scope>NUCLEOTIDE SEQUENCE</scope>
    <source>
        <strain evidence="2">KEN1</strain>
    </source>
</reference>
<proteinExistence type="predicted"/>
<keyword evidence="1" id="KW-1133">Transmembrane helix</keyword>
<dbReference type="PANTHER" id="PTHR33116:SF76">
    <property type="entry name" value="DUF4283 DOMAIN-CONTAINING PROTEIN"/>
    <property type="match status" value="1"/>
</dbReference>
<keyword evidence="1" id="KW-0812">Transmembrane</keyword>
<dbReference type="PANTHER" id="PTHR33116">
    <property type="entry name" value="REVERSE TRANSCRIPTASE ZINC-BINDING DOMAIN-CONTAINING PROTEIN-RELATED-RELATED"/>
    <property type="match status" value="1"/>
</dbReference>
<gene>
    <name evidence="2" type="ORF">Slati_3396300</name>
</gene>
<dbReference type="AlphaFoldDB" id="A0AAW2UEE0"/>
<accession>A0AAW2UEE0</accession>